<dbReference type="SMART" id="SM00267">
    <property type="entry name" value="GGDEF"/>
    <property type="match status" value="1"/>
</dbReference>
<dbReference type="FunFam" id="3.40.50.2300:FF:000346">
    <property type="entry name" value="Diguanylate cyclase response regulator"/>
    <property type="match status" value="1"/>
</dbReference>
<dbReference type="OrthoDB" id="9812260at2"/>
<dbReference type="Gene3D" id="3.30.70.270">
    <property type="match status" value="1"/>
</dbReference>
<evidence type="ECO:0000313" key="8">
    <source>
        <dbReference type="EMBL" id="KFX71520.1"/>
    </source>
</evidence>
<dbReference type="PROSITE" id="PS50110">
    <property type="entry name" value="RESPONSE_REGULATORY"/>
    <property type="match status" value="2"/>
</dbReference>
<dbReference type="CDD" id="cd00156">
    <property type="entry name" value="REC"/>
    <property type="match status" value="1"/>
</dbReference>
<dbReference type="InterPro" id="IPR043128">
    <property type="entry name" value="Rev_trsase/Diguanyl_cyclase"/>
</dbReference>
<name>A0A0A1YNQ4_9PSED</name>
<dbReference type="PANTHER" id="PTHR45138:SF9">
    <property type="entry name" value="DIGUANYLATE CYCLASE DGCM-RELATED"/>
    <property type="match status" value="1"/>
</dbReference>
<dbReference type="InterPro" id="IPR050469">
    <property type="entry name" value="Diguanylate_Cyclase"/>
</dbReference>
<dbReference type="SUPFAM" id="SSF55073">
    <property type="entry name" value="Nucleotide cyclase"/>
    <property type="match status" value="1"/>
</dbReference>
<dbReference type="Pfam" id="PF00990">
    <property type="entry name" value="GGDEF"/>
    <property type="match status" value="1"/>
</dbReference>
<evidence type="ECO:0000256" key="1">
    <source>
        <dbReference type="ARBA" id="ARBA00001946"/>
    </source>
</evidence>
<dbReference type="STRING" id="1395571.TMS3_0106230"/>
<evidence type="ECO:0000259" key="6">
    <source>
        <dbReference type="PROSITE" id="PS50110"/>
    </source>
</evidence>
<comment type="caution">
    <text evidence="5">Lacks conserved residue(s) required for the propagation of feature annotation.</text>
</comment>
<dbReference type="InterPro" id="IPR011006">
    <property type="entry name" value="CheY-like_superfamily"/>
</dbReference>
<dbReference type="PROSITE" id="PS50887">
    <property type="entry name" value="GGDEF"/>
    <property type="match status" value="1"/>
</dbReference>
<feature type="domain" description="GGDEF" evidence="7">
    <location>
        <begin position="406"/>
        <end position="538"/>
    </location>
</feature>
<comment type="cofactor">
    <cofactor evidence="1">
        <name>Mg(2+)</name>
        <dbReference type="ChEBI" id="CHEBI:18420"/>
    </cofactor>
</comment>
<dbReference type="CDD" id="cd01949">
    <property type="entry name" value="GGDEF"/>
    <property type="match status" value="1"/>
</dbReference>
<accession>A0A0A1YNQ4</accession>
<proteinExistence type="predicted"/>
<dbReference type="RefSeq" id="WP_025164364.1">
    <property type="nucleotide sequence ID" value="NZ_AWSQ01000001.1"/>
</dbReference>
<evidence type="ECO:0000256" key="3">
    <source>
        <dbReference type="ARBA" id="ARBA00012528"/>
    </source>
</evidence>
<feature type="domain" description="Response regulatory" evidence="6">
    <location>
        <begin position="124"/>
        <end position="241"/>
    </location>
</feature>
<dbReference type="NCBIfam" id="TIGR00254">
    <property type="entry name" value="GGDEF"/>
    <property type="match status" value="1"/>
</dbReference>
<gene>
    <name evidence="8" type="ORF">TMS3_0106230</name>
</gene>
<organism evidence="8 9">
    <name type="scientific">Pseudomonas taeanensis MS-3</name>
    <dbReference type="NCBI Taxonomy" id="1395571"/>
    <lineage>
        <taxon>Bacteria</taxon>
        <taxon>Pseudomonadati</taxon>
        <taxon>Pseudomonadota</taxon>
        <taxon>Gammaproteobacteria</taxon>
        <taxon>Pseudomonadales</taxon>
        <taxon>Pseudomonadaceae</taxon>
        <taxon>Pseudomonas</taxon>
    </lineage>
</organism>
<dbReference type="GO" id="GO:0005886">
    <property type="term" value="C:plasma membrane"/>
    <property type="evidence" value="ECO:0007669"/>
    <property type="project" value="UniProtKB-SubCell"/>
</dbReference>
<dbReference type="Gene3D" id="3.40.50.2300">
    <property type="match status" value="2"/>
</dbReference>
<dbReference type="EC" id="2.7.7.65" evidence="3"/>
<evidence type="ECO:0000259" key="7">
    <source>
        <dbReference type="PROSITE" id="PS50887"/>
    </source>
</evidence>
<dbReference type="PANTHER" id="PTHR45138">
    <property type="entry name" value="REGULATORY COMPONENTS OF SENSORY TRANSDUCTION SYSTEM"/>
    <property type="match status" value="1"/>
</dbReference>
<feature type="modified residue" description="4-aspartylphosphate" evidence="5">
    <location>
        <position position="299"/>
    </location>
</feature>
<evidence type="ECO:0000256" key="2">
    <source>
        <dbReference type="ARBA" id="ARBA00004533"/>
    </source>
</evidence>
<dbReference type="GO" id="GO:1902201">
    <property type="term" value="P:negative regulation of bacterial-type flagellum-dependent cell motility"/>
    <property type="evidence" value="ECO:0007669"/>
    <property type="project" value="TreeGrafter"/>
</dbReference>
<dbReference type="FunFam" id="3.30.70.270:FF:000001">
    <property type="entry name" value="Diguanylate cyclase domain protein"/>
    <property type="match status" value="1"/>
</dbReference>
<evidence type="ECO:0000256" key="4">
    <source>
        <dbReference type="ARBA" id="ARBA00034247"/>
    </source>
</evidence>
<dbReference type="GO" id="GO:0000160">
    <property type="term" value="P:phosphorelay signal transduction system"/>
    <property type="evidence" value="ECO:0007669"/>
    <property type="project" value="InterPro"/>
</dbReference>
<dbReference type="Proteomes" id="UP000030063">
    <property type="component" value="Unassembled WGS sequence"/>
</dbReference>
<dbReference type="InterPro" id="IPR001789">
    <property type="entry name" value="Sig_transdc_resp-reg_receiver"/>
</dbReference>
<dbReference type="SMART" id="SM00448">
    <property type="entry name" value="REC"/>
    <property type="match status" value="2"/>
</dbReference>
<dbReference type="SUPFAM" id="SSF52172">
    <property type="entry name" value="CheY-like"/>
    <property type="match status" value="2"/>
</dbReference>
<dbReference type="InterPro" id="IPR000160">
    <property type="entry name" value="GGDEF_dom"/>
</dbReference>
<feature type="domain" description="Response regulatory" evidence="6">
    <location>
        <begin position="250"/>
        <end position="366"/>
    </location>
</feature>
<dbReference type="Pfam" id="PF00072">
    <property type="entry name" value="Response_reg"/>
    <property type="match status" value="1"/>
</dbReference>
<dbReference type="InterPro" id="IPR029787">
    <property type="entry name" value="Nucleotide_cyclase"/>
</dbReference>
<dbReference type="GO" id="GO:0052621">
    <property type="term" value="F:diguanylate cyclase activity"/>
    <property type="evidence" value="ECO:0007669"/>
    <property type="project" value="UniProtKB-EC"/>
</dbReference>
<evidence type="ECO:0000256" key="5">
    <source>
        <dbReference type="PROSITE-ProRule" id="PRU00169"/>
    </source>
</evidence>
<dbReference type="GO" id="GO:0043709">
    <property type="term" value="P:cell adhesion involved in single-species biofilm formation"/>
    <property type="evidence" value="ECO:0007669"/>
    <property type="project" value="TreeGrafter"/>
</dbReference>
<protein>
    <recommendedName>
        <fullName evidence="3">diguanylate cyclase</fullName>
        <ecNumber evidence="3">2.7.7.65</ecNumber>
    </recommendedName>
</protein>
<reference evidence="8 9" key="1">
    <citation type="journal article" date="2014" name="Genome Announc.">
        <title>Draft Genome Sequence of Petroleum Oil-Degrading Marine Bacterium Pseudomonas taeanensis Strain MS-3, Isolated from a Crude Oil-Contaminated Seashore.</title>
        <authorList>
            <person name="Lee S.Y."/>
            <person name="Kim S.H."/>
            <person name="Lee D.G."/>
            <person name="Shin S."/>
            <person name="Yun S.H."/>
            <person name="Choi C.W."/>
            <person name="Chung Y.H."/>
            <person name="Choi J.S."/>
            <person name="Kahng H.Y."/>
            <person name="Kim S.I."/>
        </authorList>
    </citation>
    <scope>NUCLEOTIDE SEQUENCE [LARGE SCALE GENOMIC DNA]</scope>
    <source>
        <strain evidence="8 9">MS-3</strain>
    </source>
</reference>
<comment type="subcellular location">
    <subcellularLocation>
        <location evidence="2">Cell inner membrane</location>
    </subcellularLocation>
</comment>
<sequence>MTEHEDPSSDRLKQHFAQRVIHQARQVLEAWQRLQRNEWNGVGMQELGDATSLLQRYAERFEQTEHLQLAKAIGQCLQGVADNRGRLNSGLISELNLLMQRLSRTGLRHGDRLEQTVLPPLRKPVYLALQHLDRAERLAQQLEFFGMSAKPFDSANAFRAAMLERHPAAILMEVDFSGPGAGLQLAETVQQGLQHKIPLLFFSHDDTDTPTRLAAVRAGGQEFFTGTLDASSLLERIEVLTHVAQYEPYKVLIIDDSRAQATHTERVLNSAGIVTRTLIEPIQAMAELAEFQPDLIILDMYMPDCNGTELAKVIRHNDRYVSVPIIYLSAEDDLDKQLDAMSEGGDDFLTKPIKPRHLIATVRNRAARARDLMARMVRDSLTGLYNHTHTLQLLEDARYRAQRDGQPLSFAMLDIDFFKKVNDNYGHPMGDRVIKSLALFLKQRLRKSDLIGRYGGEEFAVVMPNTDAKTAAHVLDEVRRRFAEIHYPAQPQDLSCTFSAGIAELSSDLDSKNLSKQADEALYVAKHGGRNRVAMYGA</sequence>
<dbReference type="AlphaFoldDB" id="A0A0A1YNQ4"/>
<comment type="caution">
    <text evidence="8">The sequence shown here is derived from an EMBL/GenBank/DDBJ whole genome shotgun (WGS) entry which is preliminary data.</text>
</comment>
<keyword evidence="5" id="KW-0597">Phosphoprotein</keyword>
<comment type="catalytic activity">
    <reaction evidence="4">
        <text>2 GTP = 3',3'-c-di-GMP + 2 diphosphate</text>
        <dbReference type="Rhea" id="RHEA:24898"/>
        <dbReference type="ChEBI" id="CHEBI:33019"/>
        <dbReference type="ChEBI" id="CHEBI:37565"/>
        <dbReference type="ChEBI" id="CHEBI:58805"/>
        <dbReference type="EC" id="2.7.7.65"/>
    </reaction>
</comment>
<evidence type="ECO:0000313" key="9">
    <source>
        <dbReference type="Proteomes" id="UP000030063"/>
    </source>
</evidence>
<dbReference type="EMBL" id="AWSQ01000001">
    <property type="protein sequence ID" value="KFX71520.1"/>
    <property type="molecule type" value="Genomic_DNA"/>
</dbReference>
<keyword evidence="9" id="KW-1185">Reference proteome</keyword>
<dbReference type="eggNOG" id="COG3706">
    <property type="taxonomic scope" value="Bacteria"/>
</dbReference>